<dbReference type="Proteomes" id="UP000199529">
    <property type="component" value="Unassembled WGS sequence"/>
</dbReference>
<accession>A0A1H3M0I2</accession>
<proteinExistence type="predicted"/>
<organism evidence="1 2">
    <name type="scientific">Saccharopolyspora shandongensis</name>
    <dbReference type="NCBI Taxonomy" id="418495"/>
    <lineage>
        <taxon>Bacteria</taxon>
        <taxon>Bacillati</taxon>
        <taxon>Actinomycetota</taxon>
        <taxon>Actinomycetes</taxon>
        <taxon>Pseudonocardiales</taxon>
        <taxon>Pseudonocardiaceae</taxon>
        <taxon>Saccharopolyspora</taxon>
    </lineage>
</organism>
<protein>
    <submittedName>
        <fullName evidence="1">Uncharacterized protein</fullName>
    </submittedName>
</protein>
<keyword evidence="2" id="KW-1185">Reference proteome</keyword>
<dbReference type="EMBL" id="FNOK01000033">
    <property type="protein sequence ID" value="SDY70211.1"/>
    <property type="molecule type" value="Genomic_DNA"/>
</dbReference>
<sequence>MISVHLSQEFLEQLAADVLFNWWPNIAGTTVHIPGVDDGYARMTEVQPGEWIPVARCRAGSSHRAR</sequence>
<dbReference type="RefSeq" id="WP_245761444.1">
    <property type="nucleotide sequence ID" value="NZ_FNOK01000033.1"/>
</dbReference>
<reference evidence="2" key="1">
    <citation type="submission" date="2016-10" db="EMBL/GenBank/DDBJ databases">
        <authorList>
            <person name="Varghese N."/>
            <person name="Submissions S."/>
        </authorList>
    </citation>
    <scope>NUCLEOTIDE SEQUENCE [LARGE SCALE GENOMIC DNA]</scope>
    <source>
        <strain evidence="2">CGMCC 4.3530</strain>
    </source>
</reference>
<dbReference type="AlphaFoldDB" id="A0A1H3M0I2"/>
<name>A0A1H3M0I2_9PSEU</name>
<gene>
    <name evidence="1" type="ORF">SAMN05216215_10334</name>
</gene>
<evidence type="ECO:0000313" key="1">
    <source>
        <dbReference type="EMBL" id="SDY70211.1"/>
    </source>
</evidence>
<evidence type="ECO:0000313" key="2">
    <source>
        <dbReference type="Proteomes" id="UP000199529"/>
    </source>
</evidence>